<evidence type="ECO:0000256" key="6">
    <source>
        <dbReference type="ARBA" id="ARBA00023125"/>
    </source>
</evidence>
<keyword evidence="3" id="KW-0217">Developmental protein</keyword>
<dbReference type="InterPro" id="IPR036388">
    <property type="entry name" value="WH-like_DNA-bd_sf"/>
</dbReference>
<gene>
    <name evidence="14" type="primary">PaxB</name>
</gene>
<dbReference type="SMART" id="SM00389">
    <property type="entry name" value="HOX"/>
    <property type="match status" value="1"/>
</dbReference>
<comment type="subcellular location">
    <subcellularLocation>
        <location evidence="1 9 10">Nucleus</location>
    </subcellularLocation>
</comment>
<dbReference type="FunFam" id="1.10.10.10:FF:000013">
    <property type="entry name" value="Paired box 8 isoform 1"/>
    <property type="match status" value="1"/>
</dbReference>
<accession>D8VF29</accession>
<evidence type="ECO:0000256" key="4">
    <source>
        <dbReference type="ARBA" id="ARBA00022724"/>
    </source>
</evidence>
<organism evidence="14">
    <name type="scientific">Chalinula loosanoffi</name>
    <dbReference type="NCBI Taxonomy" id="860360"/>
    <lineage>
        <taxon>Eukaryota</taxon>
        <taxon>Metazoa</taxon>
        <taxon>Porifera</taxon>
        <taxon>Demospongiae</taxon>
        <taxon>Heteroscleromorpha</taxon>
        <taxon>Haplosclerida</taxon>
        <taxon>Chalinidae</taxon>
        <taxon>Chalinula</taxon>
    </lineage>
</organism>
<dbReference type="InterPro" id="IPR009057">
    <property type="entry name" value="Homeodomain-like_sf"/>
</dbReference>
<dbReference type="Pfam" id="PF00046">
    <property type="entry name" value="Homeodomain"/>
    <property type="match status" value="1"/>
</dbReference>
<dbReference type="PROSITE" id="PS00034">
    <property type="entry name" value="PAIRED_1"/>
    <property type="match status" value="1"/>
</dbReference>
<evidence type="ECO:0000259" key="13">
    <source>
        <dbReference type="PROSITE" id="PS51057"/>
    </source>
</evidence>
<keyword evidence="7" id="KW-0804">Transcription</keyword>
<dbReference type="EMBL" id="GQ985310">
    <property type="protein sequence ID" value="ADJ58016.1"/>
    <property type="molecule type" value="Genomic_DNA"/>
</dbReference>
<dbReference type="PROSITE" id="PS51057">
    <property type="entry name" value="PAIRED_2"/>
    <property type="match status" value="1"/>
</dbReference>
<evidence type="ECO:0000259" key="12">
    <source>
        <dbReference type="PROSITE" id="PS50071"/>
    </source>
</evidence>
<feature type="region of interest" description="Disordered" evidence="11">
    <location>
        <begin position="285"/>
        <end position="305"/>
    </location>
</feature>
<dbReference type="GO" id="GO:0005634">
    <property type="term" value="C:nucleus"/>
    <property type="evidence" value="ECO:0007669"/>
    <property type="project" value="UniProtKB-SubCell"/>
</dbReference>
<dbReference type="Gene3D" id="1.10.10.60">
    <property type="entry name" value="Homeodomain-like"/>
    <property type="match status" value="1"/>
</dbReference>
<dbReference type="InterPro" id="IPR043182">
    <property type="entry name" value="PAIRED_DNA-bd_dom"/>
</dbReference>
<dbReference type="Gene3D" id="1.10.10.10">
    <property type="entry name" value="Winged helix-like DNA-binding domain superfamily/Winged helix DNA-binding domain"/>
    <property type="match status" value="2"/>
</dbReference>
<comment type="similarity">
    <text evidence="2">Belongs to the paired homeobox family.</text>
</comment>
<evidence type="ECO:0000256" key="5">
    <source>
        <dbReference type="ARBA" id="ARBA00023015"/>
    </source>
</evidence>
<evidence type="ECO:0000256" key="9">
    <source>
        <dbReference type="PROSITE-ProRule" id="PRU00108"/>
    </source>
</evidence>
<dbReference type="CDD" id="cd00086">
    <property type="entry name" value="homeodomain"/>
    <property type="match status" value="1"/>
</dbReference>
<protein>
    <submittedName>
        <fullName evidence="14">PaxB</fullName>
    </submittedName>
</protein>
<sequence>MAKGSSEQGGVNQLGGLFVNGRPLPDPIRRRIVELAQNGIRPCDISRQLRVSHGCVSKILGRFYETGSVKPGIIGGSKPKVATPKVVIKIEEFKRDNPSIFAWEIRDRLLTEKICNKANVPSVSSINRIVRSRAQYHQKEFHNKAYSQLSILQTIHQGGSSSGVHESFFHSPSGMGLIPPHYNPGLPQPSFLTGLPTPTHRGSHSFQHHPSIASDGSCYPPTADTSNPPGSSTDPSSKLFAVFPSPNQQTASVPTLSASTFQPQAYFVYPNISTSSTVLMGMQHQQSEGLPTSSPPPLSKDTQDCCSPVPTCSHAPHTVSVDVPGNSPNMPSSNSDEAALIGQINKRGESSSMDLKKEYSPQPFLKELTQYQEQQLELEFSNTHYPDPSSVNVLAQKLDLPDKVIEEWFTYHRRSLITSTASSSSFGSQCYNTSSPVCTSPNSTQLSHTFSPAQEQSRPQELTQQPEHLKHFSTSQLSNNYTVHGLTCTAASHVNSSSVSGPNQPICVNVNIGFPSTGNNMGSLGNPQLHGNGHLATSMYSLRTDANQADSTRYQGIIPPQQHCSNHLLPQISSSSAWSQVPTVVSHSY</sequence>
<keyword evidence="4" id="KW-0563">Paired box</keyword>
<name>D8VF29_9METZ</name>
<evidence type="ECO:0000256" key="10">
    <source>
        <dbReference type="RuleBase" id="RU000682"/>
    </source>
</evidence>
<evidence type="ECO:0000256" key="8">
    <source>
        <dbReference type="ARBA" id="ARBA00023242"/>
    </source>
</evidence>
<dbReference type="InterPro" id="IPR001523">
    <property type="entry name" value="Paired_dom"/>
</dbReference>
<dbReference type="GO" id="GO:0000978">
    <property type="term" value="F:RNA polymerase II cis-regulatory region sequence-specific DNA binding"/>
    <property type="evidence" value="ECO:0007669"/>
    <property type="project" value="TreeGrafter"/>
</dbReference>
<evidence type="ECO:0000256" key="11">
    <source>
        <dbReference type="SAM" id="MobiDB-lite"/>
    </source>
</evidence>
<feature type="domain" description="Paired" evidence="13">
    <location>
        <begin position="7"/>
        <end position="133"/>
    </location>
</feature>
<evidence type="ECO:0000256" key="1">
    <source>
        <dbReference type="ARBA" id="ARBA00004123"/>
    </source>
</evidence>
<feature type="region of interest" description="Disordered" evidence="11">
    <location>
        <begin position="196"/>
        <end position="238"/>
    </location>
</feature>
<feature type="region of interest" description="Disordered" evidence="11">
    <location>
        <begin position="437"/>
        <end position="465"/>
    </location>
</feature>
<dbReference type="SUPFAM" id="SSF46689">
    <property type="entry name" value="Homeodomain-like"/>
    <property type="match status" value="2"/>
</dbReference>
<keyword evidence="5" id="KW-0805">Transcription regulation</keyword>
<evidence type="ECO:0000313" key="14">
    <source>
        <dbReference type="EMBL" id="ADJ58016.1"/>
    </source>
</evidence>
<feature type="DNA-binding region" description="Homeobox" evidence="9">
    <location>
        <begin position="370"/>
        <end position="420"/>
    </location>
</feature>
<dbReference type="InterPro" id="IPR001356">
    <property type="entry name" value="HD"/>
</dbReference>
<keyword evidence="6 9" id="KW-0238">DNA-binding</keyword>
<proteinExistence type="inferred from homology"/>
<keyword evidence="9 10" id="KW-0371">Homeobox</keyword>
<feature type="compositionally biased region" description="Polar residues" evidence="11">
    <location>
        <begin position="223"/>
        <end position="236"/>
    </location>
</feature>
<dbReference type="PANTHER" id="PTHR45636:SF41">
    <property type="entry name" value="PAIRED BOX PROTEIN PAX-6-RELATED"/>
    <property type="match status" value="1"/>
</dbReference>
<feature type="domain" description="Homeobox" evidence="12">
    <location>
        <begin position="368"/>
        <end position="419"/>
    </location>
</feature>
<dbReference type="AlphaFoldDB" id="D8VF29"/>
<dbReference type="PROSITE" id="PS50071">
    <property type="entry name" value="HOMEOBOX_2"/>
    <property type="match status" value="1"/>
</dbReference>
<keyword evidence="8 9" id="KW-0539">Nucleus</keyword>
<dbReference type="FunFam" id="1.10.10.10:FF:000003">
    <property type="entry name" value="Paired box protein Pax-6"/>
    <property type="match status" value="1"/>
</dbReference>
<dbReference type="SMART" id="SM00351">
    <property type="entry name" value="PAX"/>
    <property type="match status" value="1"/>
</dbReference>
<dbReference type="InterPro" id="IPR043565">
    <property type="entry name" value="PAX_fam"/>
</dbReference>
<dbReference type="Pfam" id="PF00292">
    <property type="entry name" value="PAX"/>
    <property type="match status" value="1"/>
</dbReference>
<evidence type="ECO:0000256" key="7">
    <source>
        <dbReference type="ARBA" id="ARBA00023163"/>
    </source>
</evidence>
<reference evidence="14" key="1">
    <citation type="journal article" date="2010" name="Dev. Biol.">
        <title>Origin of Pax and Six gene families in sponges: Single PaxB and Six1/2 orthologs in Chalinula loosanoffi.</title>
        <authorList>
            <person name="Hill A."/>
            <person name="Boll W."/>
            <person name="Ries C."/>
            <person name="Warner L."/>
            <person name="Osswalt M."/>
            <person name="Hill M."/>
            <person name="Noll M."/>
        </authorList>
    </citation>
    <scope>NUCLEOTIDE SEQUENCE</scope>
</reference>
<dbReference type="PANTHER" id="PTHR45636">
    <property type="entry name" value="PAIRED BOX PROTEIN PAX-6-RELATED-RELATED"/>
    <property type="match status" value="1"/>
</dbReference>
<dbReference type="CDD" id="cd00131">
    <property type="entry name" value="PAX"/>
    <property type="match status" value="1"/>
</dbReference>
<evidence type="ECO:0000256" key="2">
    <source>
        <dbReference type="ARBA" id="ARBA00005733"/>
    </source>
</evidence>
<evidence type="ECO:0000256" key="3">
    <source>
        <dbReference type="ARBA" id="ARBA00022473"/>
    </source>
</evidence>
<dbReference type="GO" id="GO:0000981">
    <property type="term" value="F:DNA-binding transcription factor activity, RNA polymerase II-specific"/>
    <property type="evidence" value="ECO:0007669"/>
    <property type="project" value="TreeGrafter"/>
</dbReference>
<dbReference type="PRINTS" id="PR00027">
    <property type="entry name" value="PAIREDBOX"/>
</dbReference>